<evidence type="ECO:0000313" key="1">
    <source>
        <dbReference type="EMBL" id="KAG1304644.1"/>
    </source>
</evidence>
<sequence>MPLRLSDYSYSMPPAASGQQRQQLFDHVLDLLHNQDLDINLDHLFITRDFNYSQLRPHLPSQISLQWISFLNNYFCNALMNDDLHELPTFRRNDTTYSMIDYIFVNQAFRIQVTESSLHNLDASWAGHPLFSRENSLLTCKSAYQQYLRQLLDDILLKIHSGWNAQKKWDFVKTQVKKSDQSRFVRSKPPLDAHLQHLTVLDQQIASSQQELPKILALKANIRWQKADETSVKYLKKLYRQRTIEQHITTLPPNISTKPAEVEQYLADIQSLPQLTDDHTGHLLEPTTIDEIIHKTARVENKISSSGKMISAMLSYINYTGILLCKARRWRYTINHSAHTHSLLLGKN</sequence>
<dbReference type="AlphaFoldDB" id="A0A9P7BP18"/>
<evidence type="ECO:0000313" key="2">
    <source>
        <dbReference type="Proteomes" id="UP000716291"/>
    </source>
</evidence>
<accession>A0A9P7BP18</accession>
<dbReference type="EMBL" id="JAANQT010001576">
    <property type="protein sequence ID" value="KAG1304644.1"/>
    <property type="molecule type" value="Genomic_DNA"/>
</dbReference>
<organism evidence="1 2">
    <name type="scientific">Rhizopus oryzae</name>
    <name type="common">Mucormycosis agent</name>
    <name type="synonym">Rhizopus arrhizus var. delemar</name>
    <dbReference type="NCBI Taxonomy" id="64495"/>
    <lineage>
        <taxon>Eukaryota</taxon>
        <taxon>Fungi</taxon>
        <taxon>Fungi incertae sedis</taxon>
        <taxon>Mucoromycota</taxon>
        <taxon>Mucoromycotina</taxon>
        <taxon>Mucoromycetes</taxon>
        <taxon>Mucorales</taxon>
        <taxon>Mucorineae</taxon>
        <taxon>Rhizopodaceae</taxon>
        <taxon>Rhizopus</taxon>
    </lineage>
</organism>
<gene>
    <name evidence="1" type="ORF">G6F64_009031</name>
</gene>
<reference evidence="1" key="1">
    <citation type="journal article" date="2020" name="Microb. Genom.">
        <title>Genetic diversity of clinical and environmental Mucorales isolates obtained from an investigation of mucormycosis cases among solid organ transplant recipients.</title>
        <authorList>
            <person name="Nguyen M.H."/>
            <person name="Kaul D."/>
            <person name="Muto C."/>
            <person name="Cheng S.J."/>
            <person name="Richter R.A."/>
            <person name="Bruno V.M."/>
            <person name="Liu G."/>
            <person name="Beyhan S."/>
            <person name="Sundermann A.J."/>
            <person name="Mounaud S."/>
            <person name="Pasculle A.W."/>
            <person name="Nierman W.C."/>
            <person name="Driscoll E."/>
            <person name="Cumbie R."/>
            <person name="Clancy C.J."/>
            <person name="Dupont C.L."/>
        </authorList>
    </citation>
    <scope>NUCLEOTIDE SEQUENCE</scope>
    <source>
        <strain evidence="1">GL11</strain>
    </source>
</reference>
<dbReference type="OrthoDB" id="2281472at2759"/>
<name>A0A9P7BP18_RHIOR</name>
<proteinExistence type="predicted"/>
<keyword evidence="2" id="KW-1185">Reference proteome</keyword>
<protein>
    <submittedName>
        <fullName evidence="1">Uncharacterized protein</fullName>
    </submittedName>
</protein>
<dbReference type="Proteomes" id="UP000716291">
    <property type="component" value="Unassembled WGS sequence"/>
</dbReference>
<comment type="caution">
    <text evidence="1">The sequence shown here is derived from an EMBL/GenBank/DDBJ whole genome shotgun (WGS) entry which is preliminary data.</text>
</comment>